<keyword evidence="1" id="KW-0548">Nucleotidyltransferase</keyword>
<keyword evidence="1" id="KW-0808">Transferase</keyword>
<gene>
    <name evidence="1" type="ORF">RchiOBHm_Chr1g0337471</name>
</gene>
<dbReference type="CDD" id="cd09272">
    <property type="entry name" value="RNase_HI_RT_Ty1"/>
    <property type="match status" value="1"/>
</dbReference>
<dbReference type="PANTHER" id="PTHR11439">
    <property type="entry name" value="GAG-POL-RELATED RETROTRANSPOSON"/>
    <property type="match status" value="1"/>
</dbReference>
<organism evidence="1 2">
    <name type="scientific">Rosa chinensis</name>
    <name type="common">China rose</name>
    <dbReference type="NCBI Taxonomy" id="74649"/>
    <lineage>
        <taxon>Eukaryota</taxon>
        <taxon>Viridiplantae</taxon>
        <taxon>Streptophyta</taxon>
        <taxon>Embryophyta</taxon>
        <taxon>Tracheophyta</taxon>
        <taxon>Spermatophyta</taxon>
        <taxon>Magnoliopsida</taxon>
        <taxon>eudicotyledons</taxon>
        <taxon>Gunneridae</taxon>
        <taxon>Pentapetalae</taxon>
        <taxon>rosids</taxon>
        <taxon>fabids</taxon>
        <taxon>Rosales</taxon>
        <taxon>Rosaceae</taxon>
        <taxon>Rosoideae</taxon>
        <taxon>Rosoideae incertae sedis</taxon>
        <taxon>Rosa</taxon>
    </lineage>
</organism>
<name>A0A2P6SCZ1_ROSCH</name>
<dbReference type="Gramene" id="PRQ56536">
    <property type="protein sequence ID" value="PRQ56536"/>
    <property type="gene ID" value="RchiOBHm_Chr1g0337471"/>
</dbReference>
<reference evidence="1 2" key="1">
    <citation type="journal article" date="2018" name="Nat. Genet.">
        <title>The Rosa genome provides new insights in the design of modern roses.</title>
        <authorList>
            <person name="Bendahmane M."/>
        </authorList>
    </citation>
    <scope>NUCLEOTIDE SEQUENCE [LARGE SCALE GENOMIC DNA]</scope>
    <source>
        <strain evidence="2">cv. Old Blush</strain>
    </source>
</reference>
<dbReference type="PANTHER" id="PTHR11439:SF467">
    <property type="entry name" value="INTEGRASE CATALYTIC DOMAIN-CONTAINING PROTEIN"/>
    <property type="match status" value="1"/>
</dbReference>
<comment type="caution">
    <text evidence="1">The sequence shown here is derived from an EMBL/GenBank/DDBJ whole genome shotgun (WGS) entry which is preliminary data.</text>
</comment>
<dbReference type="STRING" id="74649.A0A2P6SCZ1"/>
<dbReference type="EC" id="2.7.7.49" evidence="1"/>
<dbReference type="GO" id="GO:0003964">
    <property type="term" value="F:RNA-directed DNA polymerase activity"/>
    <property type="evidence" value="ECO:0007669"/>
    <property type="project" value="UniProtKB-KW"/>
</dbReference>
<keyword evidence="1" id="KW-0695">RNA-directed DNA polymerase</keyword>
<proteinExistence type="predicted"/>
<dbReference type="AlphaFoldDB" id="A0A2P6SCZ1"/>
<evidence type="ECO:0000313" key="1">
    <source>
        <dbReference type="EMBL" id="PRQ56536.1"/>
    </source>
</evidence>
<sequence length="146" mass="16341">MKSTCGYVFMLAGSAVAWKTMKQKLIATSTMQAEYIAVYEGVCESLWIKNFLMQNKVLKSIVSGALKIFCDNVAAVFFAKNSKRSNNSKHIDLKYYSVRQRVDFGDIEVLNIDTEAQLADPFTKALTVASLQKHIKYLGILSQLDA</sequence>
<keyword evidence="2" id="KW-1185">Reference proteome</keyword>
<dbReference type="EMBL" id="PDCK01000039">
    <property type="protein sequence ID" value="PRQ56536.1"/>
    <property type="molecule type" value="Genomic_DNA"/>
</dbReference>
<evidence type="ECO:0000313" key="2">
    <source>
        <dbReference type="Proteomes" id="UP000238479"/>
    </source>
</evidence>
<dbReference type="OMA" id="CTIANDP"/>
<accession>A0A2P6SCZ1</accession>
<dbReference type="Proteomes" id="UP000238479">
    <property type="component" value="Chromosome 1"/>
</dbReference>
<protein>
    <submittedName>
        <fullName evidence="1">Putative RNA-directed DNA polymerase</fullName>
        <ecNumber evidence="1">2.7.7.49</ecNumber>
    </submittedName>
</protein>